<evidence type="ECO:0000313" key="1">
    <source>
        <dbReference type="EMBL" id="KRX89528.1"/>
    </source>
</evidence>
<dbReference type="Proteomes" id="UP000054815">
    <property type="component" value="Unassembled WGS sequence"/>
</dbReference>
<proteinExistence type="predicted"/>
<reference evidence="1 2" key="1">
    <citation type="submission" date="2015-01" db="EMBL/GenBank/DDBJ databases">
        <title>Evolution of Trichinella species and genotypes.</title>
        <authorList>
            <person name="Korhonen P.K."/>
            <person name="Edoardo P."/>
            <person name="Giuseppe L.R."/>
            <person name="Gasser R.B."/>
        </authorList>
    </citation>
    <scope>NUCLEOTIDE SEQUENCE [LARGE SCALE GENOMIC DNA]</scope>
    <source>
        <strain evidence="1">ISS141</strain>
    </source>
</reference>
<comment type="caution">
    <text evidence="1">The sequence shown here is derived from an EMBL/GenBank/DDBJ whole genome shotgun (WGS) entry which is preliminary data.</text>
</comment>
<sequence>MRFIEMLEIMIVGIKKLYLENAESISCFTALPDEDACEWLRQVEEEKVLHAWSDEYEFQTAVTKVPGAVIAWHVTESCKLSESLD</sequence>
<dbReference type="AlphaFoldDB" id="A0A0V0XNN0"/>
<organism evidence="1 2">
    <name type="scientific">Trichinella pseudospiralis</name>
    <name type="common">Parasitic roundworm</name>
    <dbReference type="NCBI Taxonomy" id="6337"/>
    <lineage>
        <taxon>Eukaryota</taxon>
        <taxon>Metazoa</taxon>
        <taxon>Ecdysozoa</taxon>
        <taxon>Nematoda</taxon>
        <taxon>Enoplea</taxon>
        <taxon>Dorylaimia</taxon>
        <taxon>Trichinellida</taxon>
        <taxon>Trichinellidae</taxon>
        <taxon>Trichinella</taxon>
    </lineage>
</organism>
<protein>
    <submittedName>
        <fullName evidence="1">Uncharacterized protein</fullName>
    </submittedName>
</protein>
<accession>A0A0V0XNN0</accession>
<gene>
    <name evidence="1" type="ORF">T4E_7064</name>
</gene>
<dbReference type="EMBL" id="JYDU01000195">
    <property type="protein sequence ID" value="KRX89528.1"/>
    <property type="molecule type" value="Genomic_DNA"/>
</dbReference>
<name>A0A0V0XNN0_TRIPS</name>
<evidence type="ECO:0000313" key="2">
    <source>
        <dbReference type="Proteomes" id="UP000054815"/>
    </source>
</evidence>